<protein>
    <submittedName>
        <fullName evidence="1">Uncharacterized protein</fullName>
    </submittedName>
</protein>
<evidence type="ECO:0000313" key="2">
    <source>
        <dbReference type="Proteomes" id="UP000719412"/>
    </source>
</evidence>
<dbReference type="AlphaFoldDB" id="A0A8J6H6R4"/>
<comment type="caution">
    <text evidence="1">The sequence shown here is derived from an EMBL/GenBank/DDBJ whole genome shotgun (WGS) entry which is preliminary data.</text>
</comment>
<dbReference type="Proteomes" id="UP000719412">
    <property type="component" value="Unassembled WGS sequence"/>
</dbReference>
<proteinExistence type="predicted"/>
<sequence>MATLHTPEGAKNGVFIVDRSIRTAPESSRSAPCHYASINSGRRARRYAPLSSNWMHLCSQVGLGYLYLGRYLERKDQVRIRVPESGSSDVGTVAILLWPLEC</sequence>
<gene>
    <name evidence="1" type="ORF">GEV33_009840</name>
</gene>
<name>A0A8J6H6R4_TENMO</name>
<keyword evidence="2" id="KW-1185">Reference proteome</keyword>
<evidence type="ECO:0000313" key="1">
    <source>
        <dbReference type="EMBL" id="KAH0812950.1"/>
    </source>
</evidence>
<reference evidence="1" key="2">
    <citation type="submission" date="2021-08" db="EMBL/GenBank/DDBJ databases">
        <authorList>
            <person name="Eriksson T."/>
        </authorList>
    </citation>
    <scope>NUCLEOTIDE SEQUENCE</scope>
    <source>
        <strain evidence="1">Stoneville</strain>
        <tissue evidence="1">Whole head</tissue>
    </source>
</reference>
<dbReference type="EMBL" id="JABDTM020025687">
    <property type="protein sequence ID" value="KAH0812950.1"/>
    <property type="molecule type" value="Genomic_DNA"/>
</dbReference>
<accession>A0A8J6H6R4</accession>
<reference evidence="1" key="1">
    <citation type="journal article" date="2020" name="J Insects Food Feed">
        <title>The yellow mealworm (Tenebrio molitor) genome: a resource for the emerging insects as food and feed industry.</title>
        <authorList>
            <person name="Eriksson T."/>
            <person name="Andere A."/>
            <person name="Kelstrup H."/>
            <person name="Emery V."/>
            <person name="Picard C."/>
        </authorList>
    </citation>
    <scope>NUCLEOTIDE SEQUENCE</scope>
    <source>
        <strain evidence="1">Stoneville</strain>
        <tissue evidence="1">Whole head</tissue>
    </source>
</reference>
<organism evidence="1 2">
    <name type="scientific">Tenebrio molitor</name>
    <name type="common">Yellow mealworm beetle</name>
    <dbReference type="NCBI Taxonomy" id="7067"/>
    <lineage>
        <taxon>Eukaryota</taxon>
        <taxon>Metazoa</taxon>
        <taxon>Ecdysozoa</taxon>
        <taxon>Arthropoda</taxon>
        <taxon>Hexapoda</taxon>
        <taxon>Insecta</taxon>
        <taxon>Pterygota</taxon>
        <taxon>Neoptera</taxon>
        <taxon>Endopterygota</taxon>
        <taxon>Coleoptera</taxon>
        <taxon>Polyphaga</taxon>
        <taxon>Cucujiformia</taxon>
        <taxon>Tenebrionidae</taxon>
        <taxon>Tenebrio</taxon>
    </lineage>
</organism>